<comment type="caution">
    <text evidence="6">The sequence shown here is derived from an EMBL/GenBank/DDBJ whole genome shotgun (WGS) entry which is preliminary data.</text>
</comment>
<dbReference type="SUPFAM" id="SSF51395">
    <property type="entry name" value="FMN-linked oxidoreductases"/>
    <property type="match status" value="1"/>
</dbReference>
<name>A0A1V6SMC3_9EURO</name>
<dbReference type="EMBL" id="MLQL01000034">
    <property type="protein sequence ID" value="OQE15008.1"/>
    <property type="molecule type" value="Genomic_DNA"/>
</dbReference>
<proteinExistence type="inferred from homology"/>
<dbReference type="PANTHER" id="PTHR43656">
    <property type="entry name" value="BINDING OXIDOREDUCTASE, PUTATIVE (AFU_ORTHOLOGUE AFUA_2G08260)-RELATED"/>
    <property type="match status" value="1"/>
</dbReference>
<keyword evidence="2" id="KW-0285">Flavoprotein</keyword>
<dbReference type="Proteomes" id="UP000191342">
    <property type="component" value="Unassembled WGS sequence"/>
</dbReference>
<reference evidence="7" key="1">
    <citation type="journal article" date="2017" name="Nat. Microbiol.">
        <title>Global analysis of biosynthetic gene clusters reveals vast potential of secondary metabolite production in Penicillium species.</title>
        <authorList>
            <person name="Nielsen J.C."/>
            <person name="Grijseels S."/>
            <person name="Prigent S."/>
            <person name="Ji B."/>
            <person name="Dainat J."/>
            <person name="Nielsen K.F."/>
            <person name="Frisvad J.C."/>
            <person name="Workman M."/>
            <person name="Nielsen J."/>
        </authorList>
    </citation>
    <scope>NUCLEOTIDE SEQUENCE [LARGE SCALE GENOMIC DNA]</scope>
    <source>
        <strain evidence="7">IBT 14082</strain>
    </source>
</reference>
<dbReference type="OrthoDB" id="1663137at2759"/>
<protein>
    <recommendedName>
        <fullName evidence="5">NADH:flavin oxidoreductase/NADH oxidase N-terminal domain-containing protein</fullName>
    </recommendedName>
</protein>
<dbReference type="Pfam" id="PF00724">
    <property type="entry name" value="Oxidored_FMN"/>
    <property type="match status" value="1"/>
</dbReference>
<keyword evidence="7" id="KW-1185">Reference proteome</keyword>
<sequence>MAEQRYGQDRPVSDPSVLGRPLELTFSKRTAKNRFLKAAMTERLSSWNPKDLSKRGIPTPEIINAYKWFGEGGIGTILTGNLMVDAVNIEGAGNLIIPPDAPFEGPRFEAYQRLAWAGNHDGSLILGQLSHGGRQVQSRFQPRPVSASAVHLDKEVWGMKFAKPHAASHDEIKDIVESFAHAAEYLYHAGFDGIQLHGAHGYLLSQFLSRRTNQRVDEYGGSITNRARIIVEIVSAIRERIPLSSGFVLSIKLNSVDFDEKGFTPEECGELCVLLEKECQFDFVELSGGTYEDGSKRNLAPAVIAAAVASDELRGASALSLCVDEFKLEGDEGNLGGLAAALAQSTVFKQLCFLQRPDRDSDDASARFYAQLLRRGRSSGDLGWLRDKTIYPTCAFSTSLHNRKFTSPSTIGVTFTSPVVQVSPVIHLFTFMGHQREDVAYADRYLQQYQNSYSYSCYYDMGNTLLDAECFAVRFLSYLRSVGSNSDKAILRFAYRGASSSLITTTTDDDKSPPPLSSAGRFAVSPIPAGFFGNHLAPNDQSRVRVGDIHPGSWVLLVDQRDRSSSDDEDIFLRYSFVRIRRTSAEIAPEQQQQRPVPVPVPVPVPNLVEVVGGLTEFLRETVPGINISTCEKRVEEAENDLCARRASIETGKRCIGIGVMAESSARALLNQYCDIPVLTVPAHFNIEIIISNRVSFY</sequence>
<organism evidence="6 7">
    <name type="scientific">Penicillium flavigenum</name>
    <dbReference type="NCBI Taxonomy" id="254877"/>
    <lineage>
        <taxon>Eukaryota</taxon>
        <taxon>Fungi</taxon>
        <taxon>Dikarya</taxon>
        <taxon>Ascomycota</taxon>
        <taxon>Pezizomycotina</taxon>
        <taxon>Eurotiomycetes</taxon>
        <taxon>Eurotiomycetidae</taxon>
        <taxon>Eurotiales</taxon>
        <taxon>Aspergillaceae</taxon>
        <taxon>Penicillium</taxon>
    </lineage>
</organism>
<evidence type="ECO:0000256" key="3">
    <source>
        <dbReference type="ARBA" id="ARBA00022643"/>
    </source>
</evidence>
<dbReference type="InterPro" id="IPR001155">
    <property type="entry name" value="OxRdtase_FMN_N"/>
</dbReference>
<comment type="similarity">
    <text evidence="1">Belongs to the NADH:flavin oxidoreductase/NADH oxidase family.</text>
</comment>
<dbReference type="GO" id="GO:0016491">
    <property type="term" value="F:oxidoreductase activity"/>
    <property type="evidence" value="ECO:0007669"/>
    <property type="project" value="UniProtKB-KW"/>
</dbReference>
<dbReference type="InterPro" id="IPR013785">
    <property type="entry name" value="Aldolase_TIM"/>
</dbReference>
<accession>A0A1V6SMC3</accession>
<dbReference type="STRING" id="254877.A0A1V6SMC3"/>
<dbReference type="GO" id="GO:0010181">
    <property type="term" value="F:FMN binding"/>
    <property type="evidence" value="ECO:0007669"/>
    <property type="project" value="InterPro"/>
</dbReference>
<keyword evidence="4" id="KW-0560">Oxidoreductase</keyword>
<evidence type="ECO:0000256" key="4">
    <source>
        <dbReference type="ARBA" id="ARBA00023002"/>
    </source>
</evidence>
<evidence type="ECO:0000313" key="6">
    <source>
        <dbReference type="EMBL" id="OQE15008.1"/>
    </source>
</evidence>
<evidence type="ECO:0000256" key="2">
    <source>
        <dbReference type="ARBA" id="ARBA00022630"/>
    </source>
</evidence>
<dbReference type="AlphaFoldDB" id="A0A1V6SMC3"/>
<evidence type="ECO:0000313" key="7">
    <source>
        <dbReference type="Proteomes" id="UP000191342"/>
    </source>
</evidence>
<gene>
    <name evidence="6" type="ORF">PENFLA_c034G02536</name>
</gene>
<evidence type="ECO:0000259" key="5">
    <source>
        <dbReference type="Pfam" id="PF00724"/>
    </source>
</evidence>
<feature type="domain" description="NADH:flavin oxidoreductase/NADH oxidase N-terminal" evidence="5">
    <location>
        <begin position="25"/>
        <end position="267"/>
    </location>
</feature>
<keyword evidence="3" id="KW-0288">FMN</keyword>
<dbReference type="PANTHER" id="PTHR43656:SF5">
    <property type="entry name" value="NADH:FLAVIN OXIDOREDUCTASE_NADH OXIDASE N-TERMINAL DOMAIN-CONTAINING PROTEIN"/>
    <property type="match status" value="1"/>
</dbReference>
<evidence type="ECO:0000256" key="1">
    <source>
        <dbReference type="ARBA" id="ARBA00005979"/>
    </source>
</evidence>
<dbReference type="Gene3D" id="3.20.20.70">
    <property type="entry name" value="Aldolase class I"/>
    <property type="match status" value="1"/>
</dbReference>
<dbReference type="InterPro" id="IPR051799">
    <property type="entry name" value="NADH_flavin_oxidoreductase"/>
</dbReference>